<dbReference type="Gene3D" id="3.40.50.300">
    <property type="entry name" value="P-loop containing nucleotide triphosphate hydrolases"/>
    <property type="match status" value="1"/>
</dbReference>
<feature type="domain" description="Tr-type G" evidence="13">
    <location>
        <begin position="700"/>
        <end position="926"/>
    </location>
</feature>
<feature type="compositionally biased region" description="Basic and acidic residues" evidence="12">
    <location>
        <begin position="101"/>
        <end position="112"/>
    </location>
</feature>
<dbReference type="GO" id="GO:0006417">
    <property type="term" value="P:regulation of translation"/>
    <property type="evidence" value="ECO:0007669"/>
    <property type="project" value="UniProtKB-KW"/>
</dbReference>
<dbReference type="FunFam" id="2.40.30.10:FF:000020">
    <property type="entry name" value="Translation elongation factor EF-1"/>
    <property type="match status" value="1"/>
</dbReference>
<keyword evidence="3" id="KW-0963">Cytoplasm</keyword>
<evidence type="ECO:0000256" key="4">
    <source>
        <dbReference type="ARBA" id="ARBA00022741"/>
    </source>
</evidence>
<keyword evidence="5" id="KW-0378">Hydrolase</keyword>
<evidence type="ECO:0000256" key="5">
    <source>
        <dbReference type="ARBA" id="ARBA00022801"/>
    </source>
</evidence>
<feature type="compositionally biased region" description="Polar residues" evidence="12">
    <location>
        <begin position="444"/>
        <end position="464"/>
    </location>
</feature>
<comment type="subunit">
    <text evidence="10">Component of the Dom34-Hbs1 complex, also named Pelota-HBS1L complex, composed of dom34 and hbs1.</text>
</comment>
<comment type="catalytic activity">
    <reaction evidence="9">
        <text>GTP + H2O = GDP + phosphate + H(+)</text>
        <dbReference type="Rhea" id="RHEA:19669"/>
        <dbReference type="ChEBI" id="CHEBI:15377"/>
        <dbReference type="ChEBI" id="CHEBI:15378"/>
        <dbReference type="ChEBI" id="CHEBI:37565"/>
        <dbReference type="ChEBI" id="CHEBI:43474"/>
        <dbReference type="ChEBI" id="CHEBI:58189"/>
    </reaction>
    <physiologicalReaction direction="left-to-right" evidence="9">
        <dbReference type="Rhea" id="RHEA:19670"/>
    </physiologicalReaction>
</comment>
<dbReference type="CDD" id="cd01883">
    <property type="entry name" value="EF1_alpha"/>
    <property type="match status" value="1"/>
</dbReference>
<feature type="compositionally biased region" description="Polar residues" evidence="12">
    <location>
        <begin position="251"/>
        <end position="262"/>
    </location>
</feature>
<evidence type="ECO:0000313" key="14">
    <source>
        <dbReference type="EMBL" id="TFY69490.1"/>
    </source>
</evidence>
<evidence type="ECO:0000256" key="8">
    <source>
        <dbReference type="ARBA" id="ARBA00023134"/>
    </source>
</evidence>
<dbReference type="InterPro" id="IPR015033">
    <property type="entry name" value="HBS1-like_N"/>
</dbReference>
<evidence type="ECO:0000256" key="1">
    <source>
        <dbReference type="ARBA" id="ARBA00004496"/>
    </source>
</evidence>
<dbReference type="GO" id="GO:0003924">
    <property type="term" value="F:GTPase activity"/>
    <property type="evidence" value="ECO:0007669"/>
    <property type="project" value="InterPro"/>
</dbReference>
<gene>
    <name evidence="14" type="ORF">EVJ58_g378</name>
</gene>
<dbReference type="PROSITE" id="PS51722">
    <property type="entry name" value="G_TR_2"/>
    <property type="match status" value="1"/>
</dbReference>
<feature type="region of interest" description="Disordered" evidence="12">
    <location>
        <begin position="244"/>
        <end position="336"/>
    </location>
</feature>
<dbReference type="Gene3D" id="2.40.30.10">
    <property type="entry name" value="Translation factors"/>
    <property type="match status" value="2"/>
</dbReference>
<comment type="caution">
    <text evidence="14">The sequence shown here is derived from an EMBL/GenBank/DDBJ whole genome shotgun (WGS) entry which is preliminary data.</text>
</comment>
<dbReference type="Pfam" id="PF00009">
    <property type="entry name" value="GTP_EFTU"/>
    <property type="match status" value="1"/>
</dbReference>
<feature type="region of interest" description="Disordered" evidence="12">
    <location>
        <begin position="383"/>
        <end position="502"/>
    </location>
</feature>
<evidence type="ECO:0000256" key="6">
    <source>
        <dbReference type="ARBA" id="ARBA00022845"/>
    </source>
</evidence>
<name>A0A4Y9Z5U4_9APHY</name>
<feature type="region of interest" description="Disordered" evidence="12">
    <location>
        <begin position="538"/>
        <end position="653"/>
    </location>
</feature>
<evidence type="ECO:0000256" key="3">
    <source>
        <dbReference type="ARBA" id="ARBA00022490"/>
    </source>
</evidence>
<dbReference type="InterPro" id="IPR050100">
    <property type="entry name" value="TRAFAC_GTPase_members"/>
</dbReference>
<dbReference type="PANTHER" id="PTHR23115">
    <property type="entry name" value="TRANSLATION FACTOR"/>
    <property type="match status" value="1"/>
</dbReference>
<evidence type="ECO:0000256" key="10">
    <source>
        <dbReference type="ARBA" id="ARBA00063537"/>
    </source>
</evidence>
<dbReference type="STRING" id="34475.A0A4Y9Z5U4"/>
<dbReference type="InterPro" id="IPR000795">
    <property type="entry name" value="T_Tr_GTP-bd_dom"/>
</dbReference>
<dbReference type="InterPro" id="IPR054696">
    <property type="entry name" value="GTP-eEF1A_C"/>
</dbReference>
<evidence type="ECO:0000256" key="9">
    <source>
        <dbReference type="ARBA" id="ARBA00049117"/>
    </source>
</evidence>
<comment type="subcellular location">
    <subcellularLocation>
        <location evidence="1">Cytoplasm</location>
    </subcellularLocation>
</comment>
<dbReference type="InterPro" id="IPR009000">
    <property type="entry name" value="Transl_B-barrel_sf"/>
</dbReference>
<sequence length="1139" mass="122532">MSRHRFVRNINIQEELEDYVSDGGEEDMDPAEYGKYPFGTHLRHVDLIAEQLILGLEQVRVAIGSPEQSGLSDQEVKDALYYYQYDVDKSVNYLLEEQERKRAAQERKDPVEKPLPPVPQDDETEALDYQPVYPSFVPPAMSGRSNIPLIRLAQMQAEEQDFDYSEPSPDFVHTNLSTIEEKTERSESDVSLTPRPRVPNLPRVSYATSMTSTTDYGQVIERTLPNPNDVVPSPSTSALQRLSYHEPAPSATPSGSRTPSSKSPERGTPVPVPAMESIPDIPSILTKKSTIKPASEKKSKLSSLASSRSSARSSASSISSGSYTTDAGDESLMTYPGLRPSAASMMSFANDVDDASTITGSSSMSSHVRRAIATALELEAVDQAVDNTTPIAGETAPPPPGHSVEQPSPAPTRIEIPSPPRPQAPKPPRRVSPAVTATRELSLAQPSSPPRDTQSSISTQSVGKQPSKLAMLAQAKAAQQQGPWLPKPKKAAPPPSHTSSVLNKTHTKYLQPVANGGTATTAITTSYQTFSSLMSKDRSMLPPLIPPVAQTPDALSPRISSTKETKPSKLTMKSKAAQRKAGRESEPVPEEPPAAPLSPLFSPQATRSPAKEREKAAKLAQSKKDTSLANPTKKATIAATGRNPPAKQTSGQAEMDISGLNLAPKDEPIVEEEPPKVAIALDKLLEQVKAELQTQEQAERRGLSLVVIGHVDAGKSTLMGRLLYELGRMDEKKRIANERGSSKIGKSSFSWAWELDGTTEERERGITMDIALQSLSTPHREITILDAPGHKDFIPNMISGASQADSALLVVDAATGEFEAGFQRGGQTREHLLLVRSLGVSQVVVAVNKLDQVQWEKTRYEEICDALTPFLIHSGFHPSKTKFVPVGAMAGINLTTRQGPEAATLSKWYSGPTLTDLLDALEPPSRNVTAPLRFPISNVFREQGAGLGVAGRICGGVVQVGERLRILPGDGTAVIKSIMSDDKSLPWAIDGANVILYLTSVDPAHLAIGSVLCRPSDVIPLSISFTARVIIFDIDIPITVGASVELYHHSHDVPASISKLLATLDRATGTVIKNNPRVLTKGASAEVQISLRASGTSGPSAKAQPIPIEPFSVNKDMGRILIRRGGETIGAGIVLELTQ</sequence>
<feature type="region of interest" description="Disordered" evidence="12">
    <location>
        <begin position="180"/>
        <end position="210"/>
    </location>
</feature>
<dbReference type="GO" id="GO:0005829">
    <property type="term" value="C:cytosol"/>
    <property type="evidence" value="ECO:0007669"/>
    <property type="project" value="GOC"/>
</dbReference>
<feature type="compositionally biased region" description="Pro residues" evidence="12">
    <location>
        <begin position="417"/>
        <end position="426"/>
    </location>
</feature>
<dbReference type="EMBL" id="SEKV01000009">
    <property type="protein sequence ID" value="TFY69490.1"/>
    <property type="molecule type" value="Genomic_DNA"/>
</dbReference>
<dbReference type="SUPFAM" id="SSF50465">
    <property type="entry name" value="EF-Tu/eEF-1alpha/eIF2-gamma C-terminal domain"/>
    <property type="match status" value="1"/>
</dbReference>
<dbReference type="SUPFAM" id="SSF50447">
    <property type="entry name" value="Translation proteins"/>
    <property type="match status" value="1"/>
</dbReference>
<keyword evidence="4" id="KW-0547">Nucleotide-binding</keyword>
<dbReference type="SUPFAM" id="SSF52540">
    <property type="entry name" value="P-loop containing nucleoside triphosphate hydrolases"/>
    <property type="match status" value="1"/>
</dbReference>
<dbReference type="InterPro" id="IPR009001">
    <property type="entry name" value="Transl_elong_EF1A/Init_IF2_C"/>
</dbReference>
<keyword evidence="7" id="KW-0648">Protein biosynthesis</keyword>
<proteinExistence type="inferred from homology"/>
<dbReference type="AlphaFoldDB" id="A0A4Y9Z5U4"/>
<dbReference type="CDD" id="cd16267">
    <property type="entry name" value="HBS1-like_II"/>
    <property type="match status" value="1"/>
</dbReference>
<feature type="compositionally biased region" description="Low complexity" evidence="12">
    <location>
        <begin position="301"/>
        <end position="322"/>
    </location>
</feature>
<dbReference type="InterPro" id="IPR027417">
    <property type="entry name" value="P-loop_NTPase"/>
</dbReference>
<evidence type="ECO:0000256" key="12">
    <source>
        <dbReference type="SAM" id="MobiDB-lite"/>
    </source>
</evidence>
<accession>A0A4Y9Z5U4</accession>
<organism evidence="14 15">
    <name type="scientific">Rhodofomes roseus</name>
    <dbReference type="NCBI Taxonomy" id="34475"/>
    <lineage>
        <taxon>Eukaryota</taxon>
        <taxon>Fungi</taxon>
        <taxon>Dikarya</taxon>
        <taxon>Basidiomycota</taxon>
        <taxon>Agaricomycotina</taxon>
        <taxon>Agaricomycetes</taxon>
        <taxon>Polyporales</taxon>
        <taxon>Rhodofomes</taxon>
    </lineage>
</organism>
<dbReference type="Pfam" id="PF08938">
    <property type="entry name" value="HBS1_N"/>
    <property type="match status" value="1"/>
</dbReference>
<evidence type="ECO:0000256" key="7">
    <source>
        <dbReference type="ARBA" id="ARBA00022917"/>
    </source>
</evidence>
<dbReference type="GO" id="GO:0005525">
    <property type="term" value="F:GTP binding"/>
    <property type="evidence" value="ECO:0007669"/>
    <property type="project" value="UniProtKB-KW"/>
</dbReference>
<dbReference type="Proteomes" id="UP000298390">
    <property type="component" value="Unassembled WGS sequence"/>
</dbReference>
<dbReference type="CDD" id="cd04093">
    <property type="entry name" value="HBS1_C_III"/>
    <property type="match status" value="1"/>
</dbReference>
<protein>
    <recommendedName>
        <fullName evidence="11">Elongation factor 1 alpha-like protein</fullName>
    </recommendedName>
</protein>
<keyword evidence="6" id="KW-0810">Translation regulation</keyword>
<dbReference type="PRINTS" id="PR00315">
    <property type="entry name" value="ELONGATNFCT"/>
</dbReference>
<evidence type="ECO:0000259" key="13">
    <source>
        <dbReference type="PROSITE" id="PS51722"/>
    </source>
</evidence>
<comment type="similarity">
    <text evidence="2">Belongs to the TRAFAC class translation factor GTPase superfamily. Classic translation factor GTPase family. EF-Tu/EF-1A subfamily.</text>
</comment>
<reference evidence="14 15" key="1">
    <citation type="submission" date="2019-01" db="EMBL/GenBank/DDBJ databases">
        <title>Genome sequencing of the rare red list fungi Fomitopsis rosea.</title>
        <authorList>
            <person name="Buettner E."/>
            <person name="Kellner H."/>
        </authorList>
    </citation>
    <scope>NUCLEOTIDE SEQUENCE [LARGE SCALE GENOMIC DNA]</scope>
    <source>
        <strain evidence="14 15">DSM 105464</strain>
    </source>
</reference>
<evidence type="ECO:0000256" key="11">
    <source>
        <dbReference type="ARBA" id="ARBA00074866"/>
    </source>
</evidence>
<feature type="compositionally biased region" description="Basic and acidic residues" evidence="12">
    <location>
        <begin position="609"/>
        <end position="626"/>
    </location>
</feature>
<dbReference type="Pfam" id="PF22594">
    <property type="entry name" value="GTP-eEF1A_C"/>
    <property type="match status" value="1"/>
</dbReference>
<feature type="region of interest" description="Disordered" evidence="12">
    <location>
        <begin position="101"/>
        <end position="123"/>
    </location>
</feature>
<evidence type="ECO:0000256" key="2">
    <source>
        <dbReference type="ARBA" id="ARBA00007249"/>
    </source>
</evidence>
<dbReference type="GO" id="GO:1990533">
    <property type="term" value="C:Dom34-Hbs1 complex"/>
    <property type="evidence" value="ECO:0007669"/>
    <property type="project" value="UniProtKB-ARBA"/>
</dbReference>
<dbReference type="FunFam" id="3.40.50.300:FF:000204">
    <property type="entry name" value="Translation elongation factor Tu"/>
    <property type="match status" value="1"/>
</dbReference>
<dbReference type="GO" id="GO:0002184">
    <property type="term" value="P:cytoplasmic translational termination"/>
    <property type="evidence" value="ECO:0007669"/>
    <property type="project" value="UniProtKB-ARBA"/>
</dbReference>
<evidence type="ECO:0000313" key="15">
    <source>
        <dbReference type="Proteomes" id="UP000298390"/>
    </source>
</evidence>
<keyword evidence="8" id="KW-0342">GTP-binding</keyword>